<comment type="catalytic activity">
    <reaction evidence="13">
        <text>an alpha-D-Glc-(1-&gt;3)-alpha-D-Glc-(1-&gt;3)-alpha-D-Man-(1-&gt;2)-alpha-D-Man-(1-&gt;2)-alpha-D-Man-(1-&gt;3)-[alpha-D-Man-(1-&gt;2)-alpha-D-Man-(1-&gt;3)-[alpha-D-Man-(1-&gt;2)-alpha-D-Man-(1-&gt;6)]-alpha-D-Man-(1-&gt;6)]-beta-D-Man-(1-&gt;4)-beta-D-GlcNAc-(1-&gt;4)-alpha-D-GlcNAc-diphospho-di-trans,poly-cis-dolichol + a di-trans,poly-cis-dolichyl beta-D-glucosyl phosphate = a alpha-D-Glc-(1-&gt;2)-alpha-D-Glc-(1-&gt;3)-alpha-D-Glc-(1-&gt;3)-alpha-D-Man-(1-&gt;2)-alpha-D-Man-(1-&gt;2)-alpha-D-Man-(1-&gt;3)-[alpha-D-Man-(1-&gt;2)-alpha-D-Man-(1-&gt;3)-[alpha-D-Man-(1-&gt;2)-alpha-D-Man-(1-&gt;6)]-alpha-D-Man-(1-&gt;6)]-beta-D-Man-(1-&gt;4)-beta-D-GlcNAc-(1-&gt;4)-alpha-D-GlcNAc-diphospho-di-trans,poly-cis-dolichol + a di-trans,poly-cis-dolichyl phosphate + H(+)</text>
        <dbReference type="Rhea" id="RHEA:29543"/>
        <dbReference type="Rhea" id="RHEA-COMP:19498"/>
        <dbReference type="Rhea" id="RHEA-COMP:19502"/>
        <dbReference type="Rhea" id="RHEA-COMP:19512"/>
        <dbReference type="Rhea" id="RHEA-COMP:19522"/>
        <dbReference type="ChEBI" id="CHEBI:15378"/>
        <dbReference type="ChEBI" id="CHEBI:57525"/>
        <dbReference type="ChEBI" id="CHEBI:57683"/>
        <dbReference type="ChEBI" id="CHEBI:132522"/>
        <dbReference type="ChEBI" id="CHEBI:132523"/>
        <dbReference type="EC" id="2.4.1.256"/>
    </reaction>
    <physiologicalReaction direction="left-to-right" evidence="13">
        <dbReference type="Rhea" id="RHEA:29544"/>
    </physiologicalReaction>
</comment>
<keyword evidence="6 14" id="KW-0328">Glycosyltransferase</keyword>
<name>A0ABY8TS99_TETOB</name>
<evidence type="ECO:0000256" key="3">
    <source>
        <dbReference type="ARBA" id="ARBA00010600"/>
    </source>
</evidence>
<evidence type="ECO:0000256" key="5">
    <source>
        <dbReference type="ARBA" id="ARBA00018512"/>
    </source>
</evidence>
<feature type="transmembrane region" description="Helical" evidence="14">
    <location>
        <begin position="102"/>
        <end position="125"/>
    </location>
</feature>
<dbReference type="EC" id="2.4.1.256" evidence="4 14"/>
<keyword evidence="9" id="KW-0256">Endoplasmic reticulum</keyword>
<evidence type="ECO:0000256" key="13">
    <source>
        <dbReference type="ARBA" id="ARBA00048064"/>
    </source>
</evidence>
<evidence type="ECO:0000256" key="2">
    <source>
        <dbReference type="ARBA" id="ARBA00004922"/>
    </source>
</evidence>
<feature type="transmembrane region" description="Helical" evidence="14">
    <location>
        <begin position="369"/>
        <end position="390"/>
    </location>
</feature>
<organism evidence="16 17">
    <name type="scientific">Tetradesmus obliquus</name>
    <name type="common">Green alga</name>
    <name type="synonym">Acutodesmus obliquus</name>
    <dbReference type="NCBI Taxonomy" id="3088"/>
    <lineage>
        <taxon>Eukaryota</taxon>
        <taxon>Viridiplantae</taxon>
        <taxon>Chlorophyta</taxon>
        <taxon>core chlorophytes</taxon>
        <taxon>Chlorophyceae</taxon>
        <taxon>CS clade</taxon>
        <taxon>Sphaeropleales</taxon>
        <taxon>Scenedesmaceae</taxon>
        <taxon>Tetradesmus</taxon>
    </lineage>
</organism>
<feature type="transmembrane region" description="Helical" evidence="14">
    <location>
        <begin position="21"/>
        <end position="41"/>
    </location>
</feature>
<feature type="transmembrane region" description="Helical" evidence="14">
    <location>
        <begin position="249"/>
        <end position="270"/>
    </location>
</feature>
<keyword evidence="7" id="KW-0808">Transferase</keyword>
<dbReference type="InterPro" id="IPR016900">
    <property type="entry name" value="Alg10"/>
</dbReference>
<evidence type="ECO:0000256" key="14">
    <source>
        <dbReference type="PIRNR" id="PIRNR028810"/>
    </source>
</evidence>
<comment type="subcellular location">
    <subcellularLocation>
        <location evidence="1">Endoplasmic reticulum membrane</location>
        <topology evidence="1">Multi-pass membrane protein</topology>
    </subcellularLocation>
</comment>
<evidence type="ECO:0000256" key="4">
    <source>
        <dbReference type="ARBA" id="ARBA00011967"/>
    </source>
</evidence>
<evidence type="ECO:0000256" key="1">
    <source>
        <dbReference type="ARBA" id="ARBA00004477"/>
    </source>
</evidence>
<evidence type="ECO:0000256" key="10">
    <source>
        <dbReference type="ARBA" id="ARBA00022989"/>
    </source>
</evidence>
<reference evidence="16 17" key="1">
    <citation type="submission" date="2023-05" db="EMBL/GenBank/DDBJ databases">
        <title>A 100% complete, gapless, phased diploid assembly of the Scenedesmus obliquus UTEX 3031 genome.</title>
        <authorList>
            <person name="Biondi T.C."/>
            <person name="Hanschen E.R."/>
            <person name="Kwon T."/>
            <person name="Eng W."/>
            <person name="Kruse C.P.S."/>
            <person name="Koehler S.I."/>
            <person name="Kunde Y."/>
            <person name="Gleasner C.D."/>
            <person name="You Mak K.T."/>
            <person name="Polle J."/>
            <person name="Hovde B.T."/>
            <person name="Starkenburg S.R."/>
        </authorList>
    </citation>
    <scope>NUCLEOTIDE SEQUENCE [LARGE SCALE GENOMIC DNA]</scope>
    <source>
        <strain evidence="16 17">DOE0152z</strain>
    </source>
</reference>
<feature type="compositionally biased region" description="Low complexity" evidence="15">
    <location>
        <begin position="190"/>
        <end position="202"/>
    </location>
</feature>
<feature type="transmembrane region" description="Helical" evidence="14">
    <location>
        <begin position="290"/>
        <end position="310"/>
    </location>
</feature>
<evidence type="ECO:0000256" key="11">
    <source>
        <dbReference type="ARBA" id="ARBA00023136"/>
    </source>
</evidence>
<evidence type="ECO:0000256" key="15">
    <source>
        <dbReference type="SAM" id="MobiDB-lite"/>
    </source>
</evidence>
<proteinExistence type="inferred from homology"/>
<evidence type="ECO:0000256" key="8">
    <source>
        <dbReference type="ARBA" id="ARBA00022692"/>
    </source>
</evidence>
<keyword evidence="8 14" id="KW-0812">Transmembrane</keyword>
<comment type="function">
    <text evidence="12">Dol-P-Glc:Glc(2)Man(9)GlcNAc(2)-PP-Dol alpha-1,2-glucosyltransferase that operates in the biosynthetic pathway of dolichol-linked oligosaccharides, the glycan precursors employed in protein asparagine (N)-glycosylation. The assembly of dolichol-linked oligosaccharides begins on the cytosolic side of the endoplasmic reticulum membrane and finishes in its lumen. The sequential addition of sugars to dolichol pyrophosphate produces dolichol-linked oligosaccharides containing fourteen sugars, including two GlcNAcs, nine mannoses and three glucoses. Once assembled, the oligosaccharide is transferred from the lipid to nascent proteins by oligosaccharyltransferases. In the lumen of the endoplasmic reticulum, adds the third and last glucose residue from dolichyl phosphate glucose (Dol-P-Glc) onto the lipid-linked oligosaccharide intermediate Glc(2)Man(9)GlcNAc(2)-PP-Dol to produce Glc(3)Man(9)GlcNAc(2)-PP-Dol.</text>
</comment>
<accession>A0ABY8TS99</accession>
<feature type="transmembrane region" description="Helical" evidence="14">
    <location>
        <begin position="61"/>
        <end position="81"/>
    </location>
</feature>
<feature type="transmembrane region" description="Helical" evidence="14">
    <location>
        <begin position="437"/>
        <end position="460"/>
    </location>
</feature>
<feature type="transmembrane region" description="Helical" evidence="14">
    <location>
        <begin position="397"/>
        <end position="417"/>
    </location>
</feature>
<comment type="similarity">
    <text evidence="3 14">Belongs to the ALG10 glucosyltransferase family.</text>
</comment>
<comment type="caution">
    <text evidence="14">Lacks conserved residue(s) required for the propagation of feature annotation.</text>
</comment>
<keyword evidence="17" id="KW-1185">Reference proteome</keyword>
<evidence type="ECO:0000256" key="9">
    <source>
        <dbReference type="ARBA" id="ARBA00022824"/>
    </source>
</evidence>
<evidence type="ECO:0000313" key="16">
    <source>
        <dbReference type="EMBL" id="WIA11207.1"/>
    </source>
</evidence>
<comment type="pathway">
    <text evidence="2">Protein modification; protein glycosylation.</text>
</comment>
<dbReference type="EMBL" id="CP126210">
    <property type="protein sequence ID" value="WIA11207.1"/>
    <property type="molecule type" value="Genomic_DNA"/>
</dbReference>
<evidence type="ECO:0000313" key="17">
    <source>
        <dbReference type="Proteomes" id="UP001244341"/>
    </source>
</evidence>
<dbReference type="Pfam" id="PF04922">
    <property type="entry name" value="DIE2_ALG10"/>
    <property type="match status" value="1"/>
</dbReference>
<dbReference type="PANTHER" id="PTHR12989:SF10">
    <property type="entry name" value="DOL-P-GLC:GLC(2)MAN(9)GLCNAC(2)-PP-DOL ALPHA-1,2-GLUCOSYLTRANSFERASE-RELATED"/>
    <property type="match status" value="1"/>
</dbReference>
<gene>
    <name evidence="16" type="ORF">OEZ85_011334</name>
</gene>
<feature type="transmembrane region" description="Helical" evidence="14">
    <location>
        <begin position="131"/>
        <end position="157"/>
    </location>
</feature>
<evidence type="ECO:0000256" key="12">
    <source>
        <dbReference type="ARBA" id="ARBA00044727"/>
    </source>
</evidence>
<sequence length="476" mass="51575">MDEPFHVPMAQLYCRGELLTWDAKITTFPGLYVIGAAYAWAAQLLLRWTGADLDVTCSGPFLRSVNALMAVATIQVAYAVSMQLRQQRSSSSSSSRVQQVHLGAAAVALVVGLLPTQLFFAFLFYTDVPSLLFVLLTELLLLRRSTYAAAAAGAAAIGMRQTNAVWVTLLTGAAMLREVLPQPAAAAAAAPASTAPSGSGTASKERQQQRQQQPAKQQKQQQQRGGVLGMLAELQAVLRSAWDRRAALLQAYCLLLVLPVAFVAFVVWNGGITLGDKEAHAPTLHLMQPLYFALFCLAAAGPLLLQPAVLARVRSALSAAPLLCMLCAVCACAAAAVCVQRFSLVHPYLQADNRHYTFYLWRKLFARSGVLRLAAVPAYVAGWGLLLAALAAGGEHWLWRAAFACCCWLSLAPAWLLEFRYFTTAFALAVLHMPVPPVRLSLLVVAGYCCVNAATLWVFARRPYTWGDGSLARFMW</sequence>
<dbReference type="Proteomes" id="UP001244341">
    <property type="component" value="Chromosome 3b"/>
</dbReference>
<dbReference type="PANTHER" id="PTHR12989">
    <property type="entry name" value="ALPHA-1,2-GLUCOSYLTRANSFERASE ALG10"/>
    <property type="match status" value="1"/>
</dbReference>
<feature type="transmembrane region" description="Helical" evidence="14">
    <location>
        <begin position="322"/>
        <end position="349"/>
    </location>
</feature>
<dbReference type="PIRSF" id="PIRSF028810">
    <property type="entry name" value="Alpha1_2_glucosyltferase_Alg10"/>
    <property type="match status" value="1"/>
</dbReference>
<evidence type="ECO:0000256" key="7">
    <source>
        <dbReference type="ARBA" id="ARBA00022679"/>
    </source>
</evidence>
<keyword evidence="10 14" id="KW-1133">Transmembrane helix</keyword>
<evidence type="ECO:0000256" key="6">
    <source>
        <dbReference type="ARBA" id="ARBA00022676"/>
    </source>
</evidence>
<keyword evidence="11 14" id="KW-0472">Membrane</keyword>
<protein>
    <recommendedName>
        <fullName evidence="5 14">Dol-P-Glc:Glc(2)Man(9)GlcNAc(2)-PP-Dol alpha-1,2-glucosyltransferase</fullName>
        <ecNumber evidence="4 14">2.4.1.256</ecNumber>
    </recommendedName>
</protein>
<feature type="region of interest" description="Disordered" evidence="15">
    <location>
        <begin position="190"/>
        <end position="224"/>
    </location>
</feature>
<feature type="compositionally biased region" description="Low complexity" evidence="15">
    <location>
        <begin position="209"/>
        <end position="224"/>
    </location>
</feature>